<evidence type="ECO:0000313" key="1">
    <source>
        <dbReference type="EMBL" id="CAB4044408.1"/>
    </source>
</evidence>
<sequence>RANMELLQLAKNKSFRGSFKTTTGDGTIVDVLTSSLDHLSRIKGSLPIKSLLKLCRKQPNCK</sequence>
<comment type="caution">
    <text evidence="1">The sequence shown here is derived from an EMBL/GenBank/DDBJ whole genome shotgun (WGS) entry which is preliminary data.</text>
</comment>
<accession>A0A6S7KJX5</accession>
<dbReference type="Proteomes" id="UP001152795">
    <property type="component" value="Unassembled WGS sequence"/>
</dbReference>
<evidence type="ECO:0000313" key="2">
    <source>
        <dbReference type="Proteomes" id="UP001152795"/>
    </source>
</evidence>
<dbReference type="AlphaFoldDB" id="A0A6S7KJX5"/>
<gene>
    <name evidence="1" type="ORF">PACLA_8A020412</name>
</gene>
<proteinExistence type="predicted"/>
<dbReference type="EMBL" id="CACRXK020034844">
    <property type="protein sequence ID" value="CAB4044408.1"/>
    <property type="molecule type" value="Genomic_DNA"/>
</dbReference>
<reference evidence="1" key="1">
    <citation type="submission" date="2020-04" db="EMBL/GenBank/DDBJ databases">
        <authorList>
            <person name="Alioto T."/>
            <person name="Alioto T."/>
            <person name="Gomez Garrido J."/>
        </authorList>
    </citation>
    <scope>NUCLEOTIDE SEQUENCE</scope>
    <source>
        <strain evidence="1">A484AB</strain>
    </source>
</reference>
<name>A0A6S7KJX5_PARCT</name>
<protein>
    <submittedName>
        <fullName evidence="1">Uncharacterized protein</fullName>
    </submittedName>
</protein>
<organism evidence="1 2">
    <name type="scientific">Paramuricea clavata</name>
    <name type="common">Red gorgonian</name>
    <name type="synonym">Violescent sea-whip</name>
    <dbReference type="NCBI Taxonomy" id="317549"/>
    <lineage>
        <taxon>Eukaryota</taxon>
        <taxon>Metazoa</taxon>
        <taxon>Cnidaria</taxon>
        <taxon>Anthozoa</taxon>
        <taxon>Octocorallia</taxon>
        <taxon>Malacalcyonacea</taxon>
        <taxon>Plexauridae</taxon>
        <taxon>Paramuricea</taxon>
    </lineage>
</organism>
<feature type="non-terminal residue" evidence="1">
    <location>
        <position position="1"/>
    </location>
</feature>
<keyword evidence="2" id="KW-1185">Reference proteome</keyword>